<sequence length="173" mass="19586">MTTLGAKQQIRLRAMEPEDLDWLYKIENDTTLWNVGATNVPYSRYALHDYIANAANDIYIDKQVRLIIDDGLGVPVGVVDLVNFDPRHLRAEVGIVIESKYRRCGYAAMALREVAAYASDVLHLHQLYAVVAETNVVSVRLFECMGYTGCGRLKDWLFDGKKFVDAKVLQVFL</sequence>
<dbReference type="PROSITE" id="PS51186">
    <property type="entry name" value="GNAT"/>
    <property type="match status" value="1"/>
</dbReference>
<dbReference type="PANTHER" id="PTHR43415:SF3">
    <property type="entry name" value="GNAT-FAMILY ACETYLTRANSFERASE"/>
    <property type="match status" value="1"/>
</dbReference>
<comment type="caution">
    <text evidence="2">The sequence shown here is derived from an EMBL/GenBank/DDBJ whole genome shotgun (WGS) entry which is preliminary data.</text>
</comment>
<reference evidence="2 3" key="1">
    <citation type="journal article" date="2021" name="Sci. Rep.">
        <title>The distribution of antibiotic resistance genes in chicken gut microbiota commensals.</title>
        <authorList>
            <person name="Juricova H."/>
            <person name="Matiasovicova J."/>
            <person name="Kubasova T."/>
            <person name="Cejkova D."/>
            <person name="Rychlik I."/>
        </authorList>
    </citation>
    <scope>NUCLEOTIDE SEQUENCE [LARGE SCALE GENOMIC DNA]</scope>
    <source>
        <strain evidence="2 3">An819</strain>
    </source>
</reference>
<dbReference type="CDD" id="cd04301">
    <property type="entry name" value="NAT_SF"/>
    <property type="match status" value="1"/>
</dbReference>
<dbReference type="InterPro" id="IPR016181">
    <property type="entry name" value="Acyl_CoA_acyltransferase"/>
</dbReference>
<protein>
    <submittedName>
        <fullName evidence="2">GNAT family N-acetyltransferase</fullName>
    </submittedName>
</protein>
<proteinExistence type="predicted"/>
<gene>
    <name evidence="2" type="ORF">H6B30_13570</name>
</gene>
<evidence type="ECO:0000259" key="1">
    <source>
        <dbReference type="PROSITE" id="PS51186"/>
    </source>
</evidence>
<dbReference type="InterPro" id="IPR000182">
    <property type="entry name" value="GNAT_dom"/>
</dbReference>
<dbReference type="AlphaFoldDB" id="A0A938WNW4"/>
<evidence type="ECO:0000313" key="3">
    <source>
        <dbReference type="Proteomes" id="UP000764045"/>
    </source>
</evidence>
<dbReference type="GO" id="GO:0016747">
    <property type="term" value="F:acyltransferase activity, transferring groups other than amino-acyl groups"/>
    <property type="evidence" value="ECO:0007669"/>
    <property type="project" value="InterPro"/>
</dbReference>
<feature type="domain" description="N-acetyltransferase" evidence="1">
    <location>
        <begin position="10"/>
        <end position="170"/>
    </location>
</feature>
<dbReference type="Pfam" id="PF13302">
    <property type="entry name" value="Acetyltransf_3"/>
    <property type="match status" value="1"/>
</dbReference>
<dbReference type="PANTHER" id="PTHR43415">
    <property type="entry name" value="SPERMIDINE N(1)-ACETYLTRANSFERASE"/>
    <property type="match status" value="1"/>
</dbReference>
<dbReference type="Proteomes" id="UP000764045">
    <property type="component" value="Unassembled WGS sequence"/>
</dbReference>
<dbReference type="EMBL" id="JACJJL010000028">
    <property type="protein sequence ID" value="MBM6662760.1"/>
    <property type="molecule type" value="Genomic_DNA"/>
</dbReference>
<dbReference type="Gene3D" id="3.40.630.30">
    <property type="match status" value="1"/>
</dbReference>
<organism evidence="2 3">
    <name type="scientific">Marseilla massiliensis</name>
    <dbReference type="NCBI Taxonomy" id="1841864"/>
    <lineage>
        <taxon>Bacteria</taxon>
        <taxon>Pseudomonadati</taxon>
        <taxon>Bacteroidota</taxon>
        <taxon>Bacteroidia</taxon>
        <taxon>Bacteroidales</taxon>
        <taxon>Prevotellaceae</taxon>
        <taxon>Marseilla</taxon>
    </lineage>
</organism>
<name>A0A938WNW4_9BACT</name>
<keyword evidence="3" id="KW-1185">Reference proteome</keyword>
<dbReference type="SUPFAM" id="SSF55729">
    <property type="entry name" value="Acyl-CoA N-acyltransferases (Nat)"/>
    <property type="match status" value="1"/>
</dbReference>
<dbReference type="RefSeq" id="WP_205111491.1">
    <property type="nucleotide sequence ID" value="NZ_JACJJL010000028.1"/>
</dbReference>
<evidence type="ECO:0000313" key="2">
    <source>
        <dbReference type="EMBL" id="MBM6662760.1"/>
    </source>
</evidence>
<accession>A0A938WNW4</accession>